<name>A0ABQ5MHT2_9FLAO</name>
<comment type="caution">
    <text evidence="1">The sequence shown here is derived from an EMBL/GenBank/DDBJ whole genome shotgun (WGS) entry which is preliminary data.</text>
</comment>
<organism evidence="1 2">
    <name type="scientific">Neptunitalea lumnitzerae</name>
    <dbReference type="NCBI Taxonomy" id="2965509"/>
    <lineage>
        <taxon>Bacteria</taxon>
        <taxon>Pseudomonadati</taxon>
        <taxon>Bacteroidota</taxon>
        <taxon>Flavobacteriia</taxon>
        <taxon>Flavobacteriales</taxon>
        <taxon>Flavobacteriaceae</taxon>
        <taxon>Neptunitalea</taxon>
    </lineage>
</organism>
<reference evidence="1" key="1">
    <citation type="submission" date="2022-07" db="EMBL/GenBank/DDBJ databases">
        <title>Taxonomy of Novel Oxalotrophic and Methylotrophic Bacteria.</title>
        <authorList>
            <person name="Sahin N."/>
            <person name="Tani A."/>
        </authorList>
    </citation>
    <scope>NUCLEOTIDE SEQUENCE</scope>
    <source>
        <strain evidence="1">Y10</strain>
    </source>
</reference>
<gene>
    <name evidence="1" type="ORF">Y10_13220</name>
</gene>
<keyword evidence="2" id="KW-1185">Reference proteome</keyword>
<proteinExistence type="predicted"/>
<evidence type="ECO:0000313" key="1">
    <source>
        <dbReference type="EMBL" id="GLB48954.1"/>
    </source>
</evidence>
<dbReference type="EMBL" id="BRVO01000001">
    <property type="protein sequence ID" value="GLB48954.1"/>
    <property type="molecule type" value="Genomic_DNA"/>
</dbReference>
<sequence>MKRLLALILGISLCCIGCSSDDSGTSRVEVRVQNVSNYTFANVVMDVATGNKSYGDLEPGAYSEYKVLNLAYALAYVQVDIDGETYYIQPIDYDGEETLSGGSYTYQLNASDDASDPYGRLTLTVISDDE</sequence>
<dbReference type="Proteomes" id="UP001143543">
    <property type="component" value="Unassembled WGS sequence"/>
</dbReference>
<accession>A0ABQ5MHT2</accession>
<protein>
    <recommendedName>
        <fullName evidence="3">DUF4397 domain-containing protein</fullName>
    </recommendedName>
</protein>
<evidence type="ECO:0000313" key="2">
    <source>
        <dbReference type="Proteomes" id="UP001143543"/>
    </source>
</evidence>
<evidence type="ECO:0008006" key="3">
    <source>
        <dbReference type="Google" id="ProtNLM"/>
    </source>
</evidence>
<dbReference type="RefSeq" id="WP_281764576.1">
    <property type="nucleotide sequence ID" value="NZ_BRVO01000001.1"/>
</dbReference>